<evidence type="ECO:0000256" key="10">
    <source>
        <dbReference type="ARBA" id="ARBA00023237"/>
    </source>
</evidence>
<dbReference type="PROSITE" id="PS52016">
    <property type="entry name" value="TONB_DEPENDENT_REC_3"/>
    <property type="match status" value="1"/>
</dbReference>
<dbReference type="PANTHER" id="PTHR32552:SF81">
    <property type="entry name" value="TONB-DEPENDENT OUTER MEMBRANE RECEPTOR"/>
    <property type="match status" value="1"/>
</dbReference>
<evidence type="ECO:0000256" key="13">
    <source>
        <dbReference type="SAM" id="SignalP"/>
    </source>
</evidence>
<dbReference type="GO" id="GO:0006826">
    <property type="term" value="P:iron ion transport"/>
    <property type="evidence" value="ECO:0007669"/>
    <property type="project" value="UniProtKB-KW"/>
</dbReference>
<keyword evidence="10 11" id="KW-0998">Cell outer membrane</keyword>
<dbReference type="Gene3D" id="2.40.170.20">
    <property type="entry name" value="TonB-dependent receptor, beta-barrel domain"/>
    <property type="match status" value="1"/>
</dbReference>
<keyword evidence="13" id="KW-0732">Signal</keyword>
<evidence type="ECO:0000256" key="7">
    <source>
        <dbReference type="ARBA" id="ARBA00023065"/>
    </source>
</evidence>
<dbReference type="GO" id="GO:0009279">
    <property type="term" value="C:cell outer membrane"/>
    <property type="evidence" value="ECO:0007669"/>
    <property type="project" value="UniProtKB-SubCell"/>
</dbReference>
<dbReference type="STRING" id="161398.PP2015_2980"/>
<evidence type="ECO:0000256" key="1">
    <source>
        <dbReference type="ARBA" id="ARBA00004571"/>
    </source>
</evidence>
<keyword evidence="2 11" id="KW-0813">Transport</keyword>
<proteinExistence type="inferred from homology"/>
<keyword evidence="16" id="KW-0675">Receptor</keyword>
<dbReference type="InterPro" id="IPR036942">
    <property type="entry name" value="Beta-barrel_TonB_sf"/>
</dbReference>
<dbReference type="SUPFAM" id="SSF56935">
    <property type="entry name" value="Porins"/>
    <property type="match status" value="1"/>
</dbReference>
<keyword evidence="17" id="KW-1185">Reference proteome</keyword>
<accession>A0A0S2K4P7</accession>
<evidence type="ECO:0000256" key="9">
    <source>
        <dbReference type="ARBA" id="ARBA00023136"/>
    </source>
</evidence>
<evidence type="ECO:0000259" key="15">
    <source>
        <dbReference type="Pfam" id="PF07715"/>
    </source>
</evidence>
<evidence type="ECO:0000256" key="4">
    <source>
        <dbReference type="ARBA" id="ARBA00022496"/>
    </source>
</evidence>
<dbReference type="Pfam" id="PF07715">
    <property type="entry name" value="Plug"/>
    <property type="match status" value="1"/>
</dbReference>
<keyword evidence="3 11" id="KW-1134">Transmembrane beta strand</keyword>
<dbReference type="EMBL" id="CP013187">
    <property type="protein sequence ID" value="ALO43463.1"/>
    <property type="molecule type" value="Genomic_DNA"/>
</dbReference>
<sequence length="705" mass="78327">MHASLSKRNSLKMKAKISLLCAAMLPLFATNAIAEQNSLEVIEVTGDFKKESIQTLSASASVLGELEITQRGASYLDEILNSAANVNFTAGASRGRFVQIRGVGLRSQFQDPIQPSVGLLIDGINYSGLGGSALLFDVEQVAVYRGPQGTRYGADAMAGMIDMQTTAPSQDKALKVKLGVGNYNSYEAGIAAGTGLTDSSTIRVSAFQRKSDGYTDNLFLDRPTQEQDEQALRLKLNNEWSNSFNTSIAVHHINIENGYDAFTLDNSRNSVADEPGQDNLESDAFSLTANYTGFETVNITATATGLQADSLYSYDEDWVCNNASQTNLCAAGLHPWGYSSTDIYSRDTEKGTFDLQVSSKQNDWIVGLYSERRDVDLTRIYNDPSNPFNSSFDIINTAVYGQKVTSIAKDVELITGLRAESYEADYKDNNGFSETTDKTMLGGKVALEYQVVPRTMIYTSLSRGYKIGGVNGEALAKAKDENLNIQPENYTFDPEYLWNAEFGVKGQSEDKSHTLRVTAFYMKRDDMQLKQWQVQDQQFAGYLDNASSGKNYGFEVEGTKQYTERLALNYSFGYLRSKIKGFTTSNGIDQHGRDQAQAPKYQYAFSFNYALTDNLEVQIGFEGKDSYYFSDSHNDQAPNQNLINASVSYHSENWSLTAWGRNLADRDVPVRGFEFGNNPLKEYATENYYQYGEPRLIGLTFKYEL</sequence>
<evidence type="ECO:0000313" key="17">
    <source>
        <dbReference type="Proteomes" id="UP000061457"/>
    </source>
</evidence>
<feature type="signal peptide" evidence="13">
    <location>
        <begin position="1"/>
        <end position="34"/>
    </location>
</feature>
<dbReference type="InterPro" id="IPR039426">
    <property type="entry name" value="TonB-dep_rcpt-like"/>
</dbReference>
<feature type="domain" description="TonB-dependent receptor plug" evidence="15">
    <location>
        <begin position="54"/>
        <end position="159"/>
    </location>
</feature>
<evidence type="ECO:0000256" key="3">
    <source>
        <dbReference type="ARBA" id="ARBA00022452"/>
    </source>
</evidence>
<comment type="similarity">
    <text evidence="11 12">Belongs to the TonB-dependent receptor family.</text>
</comment>
<keyword evidence="6" id="KW-0408">Iron</keyword>
<evidence type="ECO:0000256" key="11">
    <source>
        <dbReference type="PROSITE-ProRule" id="PRU01360"/>
    </source>
</evidence>
<evidence type="ECO:0000256" key="8">
    <source>
        <dbReference type="ARBA" id="ARBA00023077"/>
    </source>
</evidence>
<keyword evidence="7" id="KW-0406">Ion transport</keyword>
<evidence type="ECO:0000259" key="14">
    <source>
        <dbReference type="Pfam" id="PF00593"/>
    </source>
</evidence>
<dbReference type="PANTHER" id="PTHR32552">
    <property type="entry name" value="FERRICHROME IRON RECEPTOR-RELATED"/>
    <property type="match status" value="1"/>
</dbReference>
<feature type="chain" id="PRO_5006601191" evidence="13">
    <location>
        <begin position="35"/>
        <end position="705"/>
    </location>
</feature>
<keyword evidence="4" id="KW-0410">Iron transport</keyword>
<evidence type="ECO:0000256" key="5">
    <source>
        <dbReference type="ARBA" id="ARBA00022692"/>
    </source>
</evidence>
<keyword evidence="9 11" id="KW-0472">Membrane</keyword>
<evidence type="ECO:0000313" key="16">
    <source>
        <dbReference type="EMBL" id="ALO43463.1"/>
    </source>
</evidence>
<comment type="subcellular location">
    <subcellularLocation>
        <location evidence="1 11">Cell outer membrane</location>
        <topology evidence="1 11">Multi-pass membrane protein</topology>
    </subcellularLocation>
</comment>
<organism evidence="16 17">
    <name type="scientific">Pseudoalteromonas phenolica</name>
    <dbReference type="NCBI Taxonomy" id="161398"/>
    <lineage>
        <taxon>Bacteria</taxon>
        <taxon>Pseudomonadati</taxon>
        <taxon>Pseudomonadota</taxon>
        <taxon>Gammaproteobacteria</taxon>
        <taxon>Alteromonadales</taxon>
        <taxon>Pseudoalteromonadaceae</taxon>
        <taxon>Pseudoalteromonas</taxon>
    </lineage>
</organism>
<dbReference type="InterPro" id="IPR012910">
    <property type="entry name" value="Plug_dom"/>
</dbReference>
<evidence type="ECO:0000256" key="2">
    <source>
        <dbReference type="ARBA" id="ARBA00022448"/>
    </source>
</evidence>
<dbReference type="Pfam" id="PF00593">
    <property type="entry name" value="TonB_dep_Rec_b-barrel"/>
    <property type="match status" value="1"/>
</dbReference>
<keyword evidence="8 12" id="KW-0798">TonB box</keyword>
<evidence type="ECO:0000256" key="12">
    <source>
        <dbReference type="RuleBase" id="RU003357"/>
    </source>
</evidence>
<reference evidence="16 17" key="1">
    <citation type="submission" date="2015-11" db="EMBL/GenBank/DDBJ databases">
        <authorList>
            <person name="Zhang Y."/>
            <person name="Guo Z."/>
        </authorList>
    </citation>
    <scope>NUCLEOTIDE SEQUENCE [LARGE SCALE GENOMIC DNA]</scope>
    <source>
        <strain evidence="16 17">KCTC 12086</strain>
    </source>
</reference>
<dbReference type="PATRIC" id="fig|161398.10.peg.3038"/>
<keyword evidence="5 11" id="KW-0812">Transmembrane</keyword>
<dbReference type="InterPro" id="IPR000531">
    <property type="entry name" value="Beta-barrel_TonB"/>
</dbReference>
<dbReference type="KEGG" id="pphe:PP2015_2980"/>
<feature type="domain" description="TonB-dependent receptor-like beta-barrel" evidence="14">
    <location>
        <begin position="237"/>
        <end position="663"/>
    </location>
</feature>
<name>A0A0S2K4P7_9GAMM</name>
<protein>
    <submittedName>
        <fullName evidence="16">TonB-dependent receptor</fullName>
    </submittedName>
</protein>
<evidence type="ECO:0000256" key="6">
    <source>
        <dbReference type="ARBA" id="ARBA00023004"/>
    </source>
</evidence>
<gene>
    <name evidence="16" type="ORF">PP2015_2980</name>
</gene>
<dbReference type="AlphaFoldDB" id="A0A0S2K4P7"/>
<dbReference type="Proteomes" id="UP000061457">
    <property type="component" value="Chromosome I"/>
</dbReference>